<dbReference type="Gene3D" id="3.10.290.30">
    <property type="entry name" value="MM3350-like"/>
    <property type="match status" value="1"/>
</dbReference>
<dbReference type="InterPro" id="IPR012912">
    <property type="entry name" value="Plasmid_pRiA4b_Orf3-like"/>
</dbReference>
<feature type="region of interest" description="Disordered" evidence="1">
    <location>
        <begin position="146"/>
        <end position="165"/>
    </location>
</feature>
<dbReference type="InterPro" id="IPR024047">
    <property type="entry name" value="MM3350-like_sf"/>
</dbReference>
<keyword evidence="4" id="KW-1185">Reference proteome</keyword>
<accession>A0ABW6WEU7</accession>
<sequence>MARTWLSIEVQLVSGRGEVLWPRPGRVFAAARSHTFAQLAAAINTAFARWDLAHLHLFTLADGSSVATLSHFDGDAPDGTIDDVSAKLSQLSRGETFAYVFDLGDDWTHLCSAAAHRIDPLEQLGVVPDAPTAYWGWGDLPDQYGRRWNGDDGENRPPRRPAGGLCDLPPLLPGWGVRP</sequence>
<protein>
    <recommendedName>
        <fullName evidence="2">Plasmid pRiA4b Orf3-like domain-containing protein</fullName>
    </recommendedName>
</protein>
<dbReference type="SUPFAM" id="SSF159941">
    <property type="entry name" value="MM3350-like"/>
    <property type="match status" value="1"/>
</dbReference>
<organism evidence="3 4">
    <name type="scientific">Paractinoplanes globisporus</name>
    <dbReference type="NCBI Taxonomy" id="113565"/>
    <lineage>
        <taxon>Bacteria</taxon>
        <taxon>Bacillati</taxon>
        <taxon>Actinomycetota</taxon>
        <taxon>Actinomycetes</taxon>
        <taxon>Micromonosporales</taxon>
        <taxon>Micromonosporaceae</taxon>
        <taxon>Paractinoplanes</taxon>
    </lineage>
</organism>
<evidence type="ECO:0000259" key="2">
    <source>
        <dbReference type="Pfam" id="PF07929"/>
    </source>
</evidence>
<name>A0ABW6WEU7_9ACTN</name>
<feature type="compositionally biased region" description="Basic and acidic residues" evidence="1">
    <location>
        <begin position="146"/>
        <end position="157"/>
    </location>
</feature>
<dbReference type="RefSeq" id="WP_020511704.1">
    <property type="nucleotide sequence ID" value="NZ_JBIAZU010000003.1"/>
</dbReference>
<dbReference type="Pfam" id="PF07929">
    <property type="entry name" value="PRiA4_ORF3"/>
    <property type="match status" value="1"/>
</dbReference>
<dbReference type="EMBL" id="JBIAZU010000003">
    <property type="protein sequence ID" value="MFF5291838.1"/>
    <property type="molecule type" value="Genomic_DNA"/>
</dbReference>
<reference evidence="3 4" key="1">
    <citation type="submission" date="2024-10" db="EMBL/GenBank/DDBJ databases">
        <title>The Natural Products Discovery Center: Release of the First 8490 Sequenced Strains for Exploring Actinobacteria Biosynthetic Diversity.</title>
        <authorList>
            <person name="Kalkreuter E."/>
            <person name="Kautsar S.A."/>
            <person name="Yang D."/>
            <person name="Bader C.D."/>
            <person name="Teijaro C.N."/>
            <person name="Fluegel L."/>
            <person name="Davis C.M."/>
            <person name="Simpson J.R."/>
            <person name="Lauterbach L."/>
            <person name="Steele A.D."/>
            <person name="Gui C."/>
            <person name="Meng S."/>
            <person name="Li G."/>
            <person name="Viehrig K."/>
            <person name="Ye F."/>
            <person name="Su P."/>
            <person name="Kiefer A.F."/>
            <person name="Nichols A."/>
            <person name="Cepeda A.J."/>
            <person name="Yan W."/>
            <person name="Fan B."/>
            <person name="Jiang Y."/>
            <person name="Adhikari A."/>
            <person name="Zheng C.-J."/>
            <person name="Schuster L."/>
            <person name="Cowan T.M."/>
            <person name="Smanski M.J."/>
            <person name="Chevrette M.G."/>
            <person name="De Carvalho L.P.S."/>
            <person name="Shen B."/>
        </authorList>
    </citation>
    <scope>NUCLEOTIDE SEQUENCE [LARGE SCALE GENOMIC DNA]</scope>
    <source>
        <strain evidence="3 4">NPDC000087</strain>
    </source>
</reference>
<dbReference type="Proteomes" id="UP001602245">
    <property type="component" value="Unassembled WGS sequence"/>
</dbReference>
<gene>
    <name evidence="3" type="ORF">ACFY35_20550</name>
</gene>
<evidence type="ECO:0000313" key="4">
    <source>
        <dbReference type="Proteomes" id="UP001602245"/>
    </source>
</evidence>
<proteinExistence type="predicted"/>
<feature type="domain" description="Plasmid pRiA4b Orf3-like" evidence="2">
    <location>
        <begin position="26"/>
        <end position="110"/>
    </location>
</feature>
<evidence type="ECO:0000313" key="3">
    <source>
        <dbReference type="EMBL" id="MFF5291838.1"/>
    </source>
</evidence>
<evidence type="ECO:0000256" key="1">
    <source>
        <dbReference type="SAM" id="MobiDB-lite"/>
    </source>
</evidence>
<comment type="caution">
    <text evidence="3">The sequence shown here is derived from an EMBL/GenBank/DDBJ whole genome shotgun (WGS) entry which is preliminary data.</text>
</comment>